<dbReference type="Pfam" id="PF26078">
    <property type="entry name" value="Baseplate_J_M"/>
    <property type="match status" value="1"/>
</dbReference>
<protein>
    <submittedName>
        <fullName evidence="5">Baseplate J/gp47 family protein</fullName>
    </submittedName>
</protein>
<comment type="similarity">
    <text evidence="1">Belongs to the Mu gp47/PBSX XkdT family.</text>
</comment>
<evidence type="ECO:0000259" key="2">
    <source>
        <dbReference type="Pfam" id="PF04865"/>
    </source>
</evidence>
<feature type="domain" description="Baseplate J-like C-terminal" evidence="4">
    <location>
        <begin position="266"/>
        <end position="353"/>
    </location>
</feature>
<reference evidence="5" key="1">
    <citation type="journal article" date="2022" name="Gene">
        <title>A genome-led study on the pathogenesis of Fusobacterium necrophorum infections.</title>
        <authorList>
            <person name="Thapa G."/>
            <person name="Jayal A."/>
            <person name="Sikazwe E."/>
            <person name="Perry T."/>
            <person name="Mohammed Al Balushi A."/>
            <person name="Livingstone P."/>
        </authorList>
    </citation>
    <scope>NUCLEOTIDE SEQUENCE</scope>
    <source>
        <strain evidence="5">BRON_8</strain>
    </source>
</reference>
<dbReference type="InterPro" id="IPR058531">
    <property type="entry name" value="Baseplate_J_M"/>
</dbReference>
<dbReference type="InterPro" id="IPR052399">
    <property type="entry name" value="Phage_Baseplate_Assmbl_Protein"/>
</dbReference>
<sequence length="357" mass="39271">MDIKNKTEVRNEFLDSLENSLSKMEGSYNFDIASGVGAVGQNLYEILDYWSKQAFIDTATDDDIIDRHAVLFGVSRRGATKAVGEITISGVPGTLVADNTIVLNRQGLKYRTTRQVYLDGEGKGKAGIEALESGLSGNCAIGEISSFEIINTNLYSVTNEAEVKGGFEKEPNSVLIARAKEKVMEPAHSGNVNDYKQWAREVDGVGDVHVIPLWNGNGTVKVLVSDYNYEQAQSDLIRRVKERIEREDGRPVGAKVTVESFKQFEISVDGTVLLEKGVQLQDVQKVAEAEIRVALRQGSVSYKKNKSTIISINKLERIVLNTAGVVDCSLTLNDGTVNVEVGEEYAPHLREVRLRES</sequence>
<dbReference type="Pfam" id="PF26079">
    <property type="entry name" value="Baseplate_J_C"/>
    <property type="match status" value="1"/>
</dbReference>
<evidence type="ECO:0000313" key="6">
    <source>
        <dbReference type="Proteomes" id="UP001173223"/>
    </source>
</evidence>
<dbReference type="PANTHER" id="PTHR37829:SF3">
    <property type="entry name" value="PROTEIN JAYE-RELATED"/>
    <property type="match status" value="1"/>
</dbReference>
<accession>A0AAW6WER1</accession>
<dbReference type="AlphaFoldDB" id="A0AAW6WER1"/>
<dbReference type="EMBL" id="JAMGTK010000027">
    <property type="protein sequence ID" value="MDK4512872.1"/>
    <property type="molecule type" value="Genomic_DNA"/>
</dbReference>
<reference evidence="5" key="2">
    <citation type="submission" date="2022-04" db="EMBL/GenBank/DDBJ databases">
        <authorList>
            <person name="Livingstone P.G."/>
        </authorList>
    </citation>
    <scope>NUCLEOTIDE SEQUENCE</scope>
    <source>
        <strain evidence="5">BRON_8</strain>
    </source>
</reference>
<feature type="domain" description="Baseplate protein J-like barrel" evidence="2">
    <location>
        <begin position="86"/>
        <end position="166"/>
    </location>
</feature>
<evidence type="ECO:0000256" key="1">
    <source>
        <dbReference type="ARBA" id="ARBA00038087"/>
    </source>
</evidence>
<name>A0AAW6WER1_9FUSO</name>
<evidence type="ECO:0000259" key="4">
    <source>
        <dbReference type="Pfam" id="PF26079"/>
    </source>
</evidence>
<comment type="caution">
    <text evidence="5">The sequence shown here is derived from an EMBL/GenBank/DDBJ whole genome shotgun (WGS) entry which is preliminary data.</text>
</comment>
<organism evidence="5 6">
    <name type="scientific">Fusobacterium necrophorum</name>
    <dbReference type="NCBI Taxonomy" id="859"/>
    <lineage>
        <taxon>Bacteria</taxon>
        <taxon>Fusobacteriati</taxon>
        <taxon>Fusobacteriota</taxon>
        <taxon>Fusobacteriia</taxon>
        <taxon>Fusobacteriales</taxon>
        <taxon>Fusobacteriaceae</taxon>
        <taxon>Fusobacterium</taxon>
    </lineage>
</organism>
<keyword evidence="6" id="KW-1185">Reference proteome</keyword>
<evidence type="ECO:0000313" key="5">
    <source>
        <dbReference type="EMBL" id="MDK4512872.1"/>
    </source>
</evidence>
<dbReference type="InterPro" id="IPR058530">
    <property type="entry name" value="Baseplate_J-like_C"/>
</dbReference>
<proteinExistence type="inferred from homology"/>
<evidence type="ECO:0000259" key="3">
    <source>
        <dbReference type="Pfam" id="PF26078"/>
    </source>
</evidence>
<dbReference type="InterPro" id="IPR006949">
    <property type="entry name" value="Barrel_Baseplate_J-like"/>
</dbReference>
<dbReference type="RefSeq" id="WP_285049359.1">
    <property type="nucleotide sequence ID" value="NZ_JAMGTK010000027.1"/>
</dbReference>
<dbReference type="Proteomes" id="UP001173223">
    <property type="component" value="Unassembled WGS sequence"/>
</dbReference>
<feature type="domain" description="Baseplate J-like central" evidence="3">
    <location>
        <begin position="187"/>
        <end position="259"/>
    </location>
</feature>
<dbReference type="Pfam" id="PF04865">
    <property type="entry name" value="Baseplate_J"/>
    <property type="match status" value="1"/>
</dbReference>
<gene>
    <name evidence="5" type="ORF">MWG07_11495</name>
</gene>
<dbReference type="PANTHER" id="PTHR37829">
    <property type="entry name" value="PHAGE-LIKE ELEMENT PBSX PROTEIN XKDT"/>
    <property type="match status" value="1"/>
</dbReference>